<feature type="region of interest" description="Disordered" evidence="5">
    <location>
        <begin position="170"/>
        <end position="194"/>
    </location>
</feature>
<feature type="disulfide bond" evidence="2">
    <location>
        <begin position="436"/>
        <end position="451"/>
    </location>
</feature>
<dbReference type="SMART" id="SM00192">
    <property type="entry name" value="LDLa"/>
    <property type="match status" value="9"/>
</dbReference>
<keyword evidence="6" id="KW-0472">Membrane</keyword>
<feature type="disulfide bond" evidence="2">
    <location>
        <begin position="1247"/>
        <end position="1262"/>
    </location>
</feature>
<feature type="compositionally biased region" description="Low complexity" evidence="5">
    <location>
        <begin position="1038"/>
        <end position="1054"/>
    </location>
</feature>
<feature type="disulfide bond" evidence="2">
    <location>
        <begin position="1722"/>
        <end position="1740"/>
    </location>
</feature>
<dbReference type="InterPro" id="IPR009003">
    <property type="entry name" value="Peptidase_S1_PA"/>
</dbReference>
<proteinExistence type="predicted"/>
<dbReference type="PROSITE" id="PS01209">
    <property type="entry name" value="LDLRA_1"/>
    <property type="match status" value="3"/>
</dbReference>
<evidence type="ECO:0000313" key="9">
    <source>
        <dbReference type="EMBL" id="KAL0882426.1"/>
    </source>
</evidence>
<dbReference type="InterPro" id="IPR001190">
    <property type="entry name" value="SRCR"/>
</dbReference>
<dbReference type="CDD" id="cd00112">
    <property type="entry name" value="LDLa"/>
    <property type="match status" value="9"/>
</dbReference>
<gene>
    <name evidence="9" type="ORF">ABMA27_000908</name>
</gene>
<dbReference type="PANTHER" id="PTHR24252">
    <property type="entry name" value="ACROSIN-RELATED"/>
    <property type="match status" value="1"/>
</dbReference>
<dbReference type="InterPro" id="IPR043504">
    <property type="entry name" value="Peptidase_S1_PA_chymotrypsin"/>
</dbReference>
<evidence type="ECO:0008006" key="11">
    <source>
        <dbReference type="Google" id="ProtNLM"/>
    </source>
</evidence>
<feature type="region of interest" description="Disordered" evidence="5">
    <location>
        <begin position="1076"/>
        <end position="1095"/>
    </location>
</feature>
<dbReference type="Gene3D" id="2.40.128.620">
    <property type="match status" value="1"/>
</dbReference>
<organism evidence="9 10">
    <name type="scientific">Loxostege sticticalis</name>
    <name type="common">Beet webworm moth</name>
    <dbReference type="NCBI Taxonomy" id="481309"/>
    <lineage>
        <taxon>Eukaryota</taxon>
        <taxon>Metazoa</taxon>
        <taxon>Ecdysozoa</taxon>
        <taxon>Arthropoda</taxon>
        <taxon>Hexapoda</taxon>
        <taxon>Insecta</taxon>
        <taxon>Pterygota</taxon>
        <taxon>Neoptera</taxon>
        <taxon>Endopterygota</taxon>
        <taxon>Lepidoptera</taxon>
        <taxon>Glossata</taxon>
        <taxon>Ditrysia</taxon>
        <taxon>Pyraloidea</taxon>
        <taxon>Crambidae</taxon>
        <taxon>Pyraustinae</taxon>
        <taxon>Loxostege</taxon>
    </lineage>
</organism>
<keyword evidence="4" id="KW-0378">Hydrolase</keyword>
<dbReference type="Pfam" id="PF00057">
    <property type="entry name" value="Ldl_recept_a"/>
    <property type="match status" value="3"/>
</dbReference>
<evidence type="ECO:0000256" key="6">
    <source>
        <dbReference type="SAM" id="Phobius"/>
    </source>
</evidence>
<dbReference type="PROSITE" id="PS00135">
    <property type="entry name" value="TRYPSIN_SER"/>
    <property type="match status" value="1"/>
</dbReference>
<feature type="region of interest" description="Disordered" evidence="5">
    <location>
        <begin position="1037"/>
        <end position="1060"/>
    </location>
</feature>
<evidence type="ECO:0000256" key="5">
    <source>
        <dbReference type="SAM" id="MobiDB-lite"/>
    </source>
</evidence>
<dbReference type="CDD" id="cd00190">
    <property type="entry name" value="Tryp_SPc"/>
    <property type="match status" value="1"/>
</dbReference>
<dbReference type="Proteomes" id="UP001549920">
    <property type="component" value="Unassembled WGS sequence"/>
</dbReference>
<feature type="disulfide bond" evidence="2">
    <location>
        <begin position="366"/>
        <end position="381"/>
    </location>
</feature>
<dbReference type="Gene3D" id="4.10.400.10">
    <property type="entry name" value="Low-density Lipoprotein Receptor"/>
    <property type="match status" value="6"/>
</dbReference>
<reference evidence="9 10" key="1">
    <citation type="submission" date="2024-06" db="EMBL/GenBank/DDBJ databases">
        <title>A chromosome-level genome assembly of beet webworm, Loxostege sticticalis.</title>
        <authorList>
            <person name="Zhang Y."/>
        </authorList>
    </citation>
    <scope>NUCLEOTIDE SEQUENCE [LARGE SCALE GENOMIC DNA]</scope>
    <source>
        <strain evidence="9">AQ026</strain>
        <tissue evidence="9">Whole body</tissue>
    </source>
</reference>
<evidence type="ECO:0000259" key="7">
    <source>
        <dbReference type="PROSITE" id="PS50240"/>
    </source>
</evidence>
<dbReference type="InterPro" id="IPR036055">
    <property type="entry name" value="LDL_receptor-like_sf"/>
</dbReference>
<feature type="domain" description="Peptidase S1" evidence="7">
    <location>
        <begin position="628"/>
        <end position="864"/>
    </location>
</feature>
<feature type="disulfide bond" evidence="2">
    <location>
        <begin position="1315"/>
        <end position="1330"/>
    </location>
</feature>
<dbReference type="PRINTS" id="PR00261">
    <property type="entry name" value="LDLRECEPTOR"/>
</dbReference>
<dbReference type="SMART" id="SM00020">
    <property type="entry name" value="Tryp_SPc"/>
    <property type="match status" value="1"/>
</dbReference>
<name>A0ABR3I0T8_LOXSC</name>
<feature type="transmembrane region" description="Helical" evidence="6">
    <location>
        <begin position="44"/>
        <end position="64"/>
    </location>
</feature>
<dbReference type="InterPro" id="IPR001254">
    <property type="entry name" value="Trypsin_dom"/>
</dbReference>
<dbReference type="PROSITE" id="PS50287">
    <property type="entry name" value="SRCR_2"/>
    <property type="match status" value="2"/>
</dbReference>
<evidence type="ECO:0000256" key="2">
    <source>
        <dbReference type="PROSITE-ProRule" id="PRU00124"/>
    </source>
</evidence>
<dbReference type="SUPFAM" id="SSF50494">
    <property type="entry name" value="Trypsin-like serine proteases"/>
    <property type="match status" value="2"/>
</dbReference>
<protein>
    <recommendedName>
        <fullName evidence="11">Serine protease nudel</fullName>
    </recommendedName>
</protein>
<evidence type="ECO:0000259" key="8">
    <source>
        <dbReference type="PROSITE" id="PS50287"/>
    </source>
</evidence>
<dbReference type="PANTHER" id="PTHR24252:SF7">
    <property type="entry name" value="HYALIN"/>
    <property type="match status" value="1"/>
</dbReference>
<accession>A0ABR3I0T8</accession>
<dbReference type="EMBL" id="JBEUOH010000010">
    <property type="protein sequence ID" value="KAL0882426.1"/>
    <property type="molecule type" value="Genomic_DNA"/>
</dbReference>
<feature type="region of interest" description="Disordered" evidence="5">
    <location>
        <begin position="1009"/>
        <end position="1028"/>
    </location>
</feature>
<comment type="caution">
    <text evidence="3">Lacks conserved residue(s) required for the propagation of feature annotation.</text>
</comment>
<feature type="compositionally biased region" description="Basic and acidic residues" evidence="5">
    <location>
        <begin position="170"/>
        <end position="185"/>
    </location>
</feature>
<feature type="domain" description="Peptidase S1" evidence="7">
    <location>
        <begin position="1482"/>
        <end position="1808"/>
    </location>
</feature>
<feature type="compositionally biased region" description="Polar residues" evidence="5">
    <location>
        <begin position="1077"/>
        <end position="1095"/>
    </location>
</feature>
<dbReference type="PROSITE" id="PS50068">
    <property type="entry name" value="LDLRA_2"/>
    <property type="match status" value="8"/>
</dbReference>
<feature type="compositionally biased region" description="Basic and acidic residues" evidence="5">
    <location>
        <begin position="966"/>
        <end position="977"/>
    </location>
</feature>
<feature type="disulfide bond" evidence="2">
    <location>
        <begin position="1776"/>
        <end position="1794"/>
    </location>
</feature>
<feature type="disulfide bond" evidence="2">
    <location>
        <begin position="1769"/>
        <end position="1781"/>
    </location>
</feature>
<keyword evidence="6" id="KW-0812">Transmembrane</keyword>
<dbReference type="Pfam" id="PF00089">
    <property type="entry name" value="Trypsin"/>
    <property type="match status" value="1"/>
</dbReference>
<comment type="caution">
    <text evidence="9">The sequence shown here is derived from an EMBL/GenBank/DDBJ whole genome shotgun (WGS) entry which is preliminary data.</text>
</comment>
<keyword evidence="4" id="KW-0720">Serine protease</keyword>
<dbReference type="PROSITE" id="PS00134">
    <property type="entry name" value="TRYPSIN_HIS"/>
    <property type="match status" value="1"/>
</dbReference>
<dbReference type="InterPro" id="IPR033116">
    <property type="entry name" value="TRYPSIN_SER"/>
</dbReference>
<dbReference type="Pfam" id="PF09342">
    <property type="entry name" value="DUF1986"/>
    <property type="match status" value="1"/>
</dbReference>
<dbReference type="InterPro" id="IPR015420">
    <property type="entry name" value="Peptidase_S1A_nudel"/>
</dbReference>
<evidence type="ECO:0000256" key="1">
    <source>
        <dbReference type="ARBA" id="ARBA00023157"/>
    </source>
</evidence>
<keyword evidence="4" id="KW-0645">Protease</keyword>
<feature type="region of interest" description="Disordered" evidence="5">
    <location>
        <begin position="951"/>
        <end position="986"/>
    </location>
</feature>
<feature type="domain" description="SRCR" evidence="8">
    <location>
        <begin position="1880"/>
        <end position="1925"/>
    </location>
</feature>
<dbReference type="PROSITE" id="PS50240">
    <property type="entry name" value="TRYPSIN_DOM"/>
    <property type="match status" value="2"/>
</dbReference>
<feature type="domain" description="SRCR" evidence="8">
    <location>
        <begin position="1331"/>
        <end position="1469"/>
    </location>
</feature>
<dbReference type="InterPro" id="IPR023415">
    <property type="entry name" value="LDLR_class-A_CS"/>
</dbReference>
<evidence type="ECO:0000256" key="4">
    <source>
        <dbReference type="RuleBase" id="RU363034"/>
    </source>
</evidence>
<dbReference type="SUPFAM" id="SSF57424">
    <property type="entry name" value="LDL receptor-like module"/>
    <property type="match status" value="7"/>
</dbReference>
<evidence type="ECO:0000313" key="10">
    <source>
        <dbReference type="Proteomes" id="UP001549920"/>
    </source>
</evidence>
<feature type="disulfide bond" evidence="2">
    <location>
        <begin position="1862"/>
        <end position="1877"/>
    </location>
</feature>
<feature type="disulfide bond" evidence="2">
    <location>
        <begin position="877"/>
        <end position="889"/>
    </location>
</feature>
<dbReference type="InterPro" id="IPR002172">
    <property type="entry name" value="LDrepeatLR_classA_rpt"/>
</dbReference>
<sequence length="1992" mass="224201">MKGDTKKEKDLNQLGLPPMALAESRGYSRRWKDIFIYNIVRKTCMFLLLLVIFAGAFICLTRLLENIEVFRTTEIFFVTRVAKNSNVTVQQDGLEISFHLKNNTDSILERKKRSTIQDTTDTDRALPQLKTEEYQKARDIIMNHNVLCNNENKNEICKDLVKKLKTITDGDHETNADGKKSKERSFVAATENSEPVNQHVRFSSVPMDMTKREVFPLPIPDELPGLANRDAFGYSAPAPSGYGSPYPQVSPYSLPYTHQPHVPDSCLLARLLKHGNPHHLGGYDSPIPEYAPSAAYPQYREPEDREVEPKHREIHPQDAEIFRKFLAADQKKPSNNSAEARNAQQCPEGSISCFNGEGCILESQWCNGHVDCSDVSDEAKCSCKSRVDKSRLCDGYFDCPFGEDEMGCYGCSENAFSCEDVDMNSKSSCFSKEQRCNNIMDCPNNRDEIDCNMLSPSLHNNPLFAISNTEGFLQHNFKGDWFAVCKNPYMWAHDACRRETGLIIRPPFIQVLPVDPMLRLSYVNMGPEGLLQTSNTCFNSSAIYVTCPELLCGTRILTTSQLLKENSAIENHLFGRNKRFLLNGRPYPVSFHDPIKRTTRNNLAVSGKFSETVSKKVSSKKKRAQGRVVGGRPSMPAAWPWMAALYRNGMFHCGGVIVTQHWVVSAAHCVHEFWNHYFEVQVGMLRRFSFSPQEQNHRITHIIVNQHYDKADMKNDLSLLRVKSSIQFSRWVRPICLPGPSTAGPEWLWGPPPGTTCTAVGWGATVEHGPDPDHMREVELPIWAKCKHSEDREGKEICAGPVEGGKDACQGDSGGPLMCRSPLNSQQWYLAGIVSHGDGCARKGEPGVYTRVSLFVKWIRHHIGSKVLPTIQPLQKCPGFKCTSGISKCLPDKRVCDKVLDCLDGEDEMNCNSMRSFDSLFLGRNSKNTENIPEKDLLAANTETHSVIAHDSIKENSVRNVQTSESDDKSDSSRSSRDNNLLKNKETADQLKDDFLHASTIEISIPKSSELVRDNSEQSTSDPPSLFDRETEFIESFSVSSHRPSLESRSSLLENDNTHDDEMLSNKFKASDIQEDWATSTAQSEPSTTIASVKTNSPALEPITSTLSVPTLLPVTSTTASILETTSMHDLEHSQSKINNREEQNSESKSLFVELLPNTQKLDDENDKVTSESSIIENKEIPSKAKIIDDFGGKKFSNFDDKLDIIHKIEDIVLSELQPAKIRKKHRTPKEFECRRIYQTIPYNHRCDHKADCEDGTDELSCTCADYLFSFDKTLLCDGIFDCADGQDEADCFSCPEDRFLCRRSQICLPIKHVCDGKPHCPQGEDEVDCFALSNGKELNYDIDERPKTRLEGYLTKKQKNQWHIICEDNLSTEQQEQAAAHICHYLGFSSANRYLLKHLNINDEILKSNEDRKRRETRTSAPVHFTYREASGSEDNARHIVIKEPQVLKEQCVPNVKKTCMSLYVYCDHSLFTDFDFSTNLLYSRAVESTTNEMWPWIAKVFVEGEYKCTGVLVDPSLVLVSHSCLWDSSINRHLITVVLGSHRTLNSTHGPYEQILQVNGKRDIYRSNVALLHLKDPAQYSTMVKPMIIQSSIMPESKKTICVAIGQDGNNRTMGVFVDETRENCHHHNKCFKLRSKSKSLCLPGIVSSQQWAGIISCHTEQGWYPSATFVDIRGECGLSDRIIGTGIENLKLEIKNAGDPGAFEIKKEDLPDKCNGVRCGRGKCITLRQVCNGVRNCEDGRDESEEACETKHLFCKKDPHDKNCECSTGQFRCHNGLCISKEQFNDGNDDCGDGTDEPEQSTCSKYLARVMPSRLCDGVLHCKDRSDEDPMFCKCFAKRTFPCGKTADVDHCVAPDVVCDGVNDCPNGEDESTCIGLNAPQGTGYGKGQVMVRSHGVWHTKCYPNKTHSKSELEAICRELGFISGHAKELEMSDQYKPHPYNNVLVDPFSDVWLNNRTQVKLRNTHAPLARAIFDDTLRSCYPVFIECL</sequence>
<dbReference type="InterPro" id="IPR018114">
    <property type="entry name" value="TRYPSIN_HIS"/>
</dbReference>
<dbReference type="Gene3D" id="2.40.10.10">
    <property type="entry name" value="Trypsin-like serine proteases"/>
    <property type="match status" value="2"/>
</dbReference>
<feature type="disulfide bond" evidence="2">
    <location>
        <begin position="896"/>
        <end position="911"/>
    </location>
</feature>
<keyword evidence="10" id="KW-1185">Reference proteome</keyword>
<evidence type="ECO:0000256" key="3">
    <source>
        <dbReference type="PROSITE-ProRule" id="PRU00196"/>
    </source>
</evidence>
<keyword evidence="1 2" id="KW-1015">Disulfide bond</keyword>
<keyword evidence="6" id="KW-1133">Transmembrane helix</keyword>